<comment type="caution">
    <text evidence="2">The sequence shown here is derived from an EMBL/GenBank/DDBJ whole genome shotgun (WGS) entry which is preliminary data.</text>
</comment>
<dbReference type="SUPFAM" id="SSF53474">
    <property type="entry name" value="alpha/beta-Hydrolases"/>
    <property type="match status" value="1"/>
</dbReference>
<reference evidence="2 3" key="1">
    <citation type="submission" date="2019-05" db="EMBL/GenBank/DDBJ databases">
        <title>Draft genome sequence of Nonomuraea zeae DSM 100528.</title>
        <authorList>
            <person name="Saricaoglu S."/>
            <person name="Isik K."/>
        </authorList>
    </citation>
    <scope>NUCLEOTIDE SEQUENCE [LARGE SCALE GENOMIC DNA]</scope>
    <source>
        <strain evidence="2 3">DSM 100528</strain>
    </source>
</reference>
<dbReference type="InterPro" id="IPR029058">
    <property type="entry name" value="AB_hydrolase_fold"/>
</dbReference>
<dbReference type="InterPro" id="IPR050266">
    <property type="entry name" value="AB_hydrolase_sf"/>
</dbReference>
<dbReference type="Proteomes" id="UP000306628">
    <property type="component" value="Unassembled WGS sequence"/>
</dbReference>
<dbReference type="PRINTS" id="PR00412">
    <property type="entry name" value="EPOXHYDRLASE"/>
</dbReference>
<dbReference type="InterPro" id="IPR000073">
    <property type="entry name" value="AB_hydrolase_1"/>
</dbReference>
<dbReference type="GO" id="GO:0016020">
    <property type="term" value="C:membrane"/>
    <property type="evidence" value="ECO:0007669"/>
    <property type="project" value="TreeGrafter"/>
</dbReference>
<dbReference type="RefSeq" id="WP_138698653.1">
    <property type="nucleotide sequence ID" value="NZ_JBHSAZ010000107.1"/>
</dbReference>
<dbReference type="PANTHER" id="PTHR43798">
    <property type="entry name" value="MONOACYLGLYCEROL LIPASE"/>
    <property type="match status" value="1"/>
</dbReference>
<keyword evidence="2" id="KW-0378">Hydrolase</keyword>
<dbReference type="AlphaFoldDB" id="A0A5S4F5G6"/>
<dbReference type="EMBL" id="VCKX01000488">
    <property type="protein sequence ID" value="TMR11178.1"/>
    <property type="molecule type" value="Genomic_DNA"/>
</dbReference>
<dbReference type="InterPro" id="IPR000639">
    <property type="entry name" value="Epox_hydrolase-like"/>
</dbReference>
<keyword evidence="3" id="KW-1185">Reference proteome</keyword>
<dbReference type="OrthoDB" id="3507586at2"/>
<dbReference type="Gene3D" id="3.40.50.1820">
    <property type="entry name" value="alpha/beta hydrolase"/>
    <property type="match status" value="1"/>
</dbReference>
<dbReference type="GO" id="GO:0016787">
    <property type="term" value="F:hydrolase activity"/>
    <property type="evidence" value="ECO:0007669"/>
    <property type="project" value="UniProtKB-KW"/>
</dbReference>
<sequence>MTSATARPLTGFGTVSGVPWLPDGFEDVFESLLVQVGEVSLHTVQGGKGRPLLLVGGWPQNWYVWRHVMPRLAEDFRVIAVDPRGVGRSGKPYDGYDTATVAAELAALMRALGHERFHLAGHDVGMWIGYALAADHGQAVDRLALIDATIPGLATEIPFFGSEAQNDLLWHFAFNRKRSINEELVRGRERIYFGDQFRHKAVRPIPGSAVDFYIETLARDPEALRASFAYYQATDDNMAQNARRGQRPLSMPVLGVSGAQGQAERLGALLAPVTERLETAVLPDCGHYVPEEQPDALLAVLLPFLRGSAGAIR</sequence>
<organism evidence="2 3">
    <name type="scientific">Nonomuraea zeae</name>
    <dbReference type="NCBI Taxonomy" id="1642303"/>
    <lineage>
        <taxon>Bacteria</taxon>
        <taxon>Bacillati</taxon>
        <taxon>Actinomycetota</taxon>
        <taxon>Actinomycetes</taxon>
        <taxon>Streptosporangiales</taxon>
        <taxon>Streptosporangiaceae</taxon>
        <taxon>Nonomuraea</taxon>
    </lineage>
</organism>
<dbReference type="PANTHER" id="PTHR43798:SF33">
    <property type="entry name" value="HYDROLASE, PUTATIVE (AFU_ORTHOLOGUE AFUA_2G14860)-RELATED"/>
    <property type="match status" value="1"/>
</dbReference>
<dbReference type="Pfam" id="PF00561">
    <property type="entry name" value="Abhydrolase_1"/>
    <property type="match status" value="1"/>
</dbReference>
<proteinExistence type="predicted"/>
<accession>A0A5S4F5G6</accession>
<evidence type="ECO:0000313" key="3">
    <source>
        <dbReference type="Proteomes" id="UP000306628"/>
    </source>
</evidence>
<gene>
    <name evidence="2" type="ORF">ETD85_59650</name>
</gene>
<evidence type="ECO:0000259" key="1">
    <source>
        <dbReference type="Pfam" id="PF00561"/>
    </source>
</evidence>
<evidence type="ECO:0000313" key="2">
    <source>
        <dbReference type="EMBL" id="TMR11178.1"/>
    </source>
</evidence>
<feature type="domain" description="AB hydrolase-1" evidence="1">
    <location>
        <begin position="51"/>
        <end position="292"/>
    </location>
</feature>
<protein>
    <submittedName>
        <fullName evidence="2">Alpha/beta hydrolase</fullName>
    </submittedName>
</protein>
<name>A0A5S4F5G6_9ACTN</name>